<name>A0A537IJK0_9BACT</name>
<keyword evidence="5 7" id="KW-0472">Membrane</keyword>
<gene>
    <name evidence="8" type="ORF">E6H05_12515</name>
</gene>
<evidence type="ECO:0000313" key="8">
    <source>
        <dbReference type="EMBL" id="TMI71488.1"/>
    </source>
</evidence>
<feature type="compositionally biased region" description="Basic residues" evidence="6">
    <location>
        <begin position="25"/>
        <end position="37"/>
    </location>
</feature>
<comment type="subcellular location">
    <subcellularLocation>
        <location evidence="1">Cell membrane</location>
        <topology evidence="1">Multi-pass membrane protein</topology>
    </subcellularLocation>
</comment>
<dbReference type="PANTHER" id="PTHR33529">
    <property type="entry name" value="SLR0882 PROTEIN-RELATED"/>
    <property type="match status" value="1"/>
</dbReference>
<keyword evidence="4 7" id="KW-1133">Transmembrane helix</keyword>
<feature type="compositionally biased region" description="Basic residues" evidence="6">
    <location>
        <begin position="1"/>
        <end position="15"/>
    </location>
</feature>
<feature type="region of interest" description="Disordered" evidence="6">
    <location>
        <begin position="1"/>
        <end position="37"/>
    </location>
</feature>
<evidence type="ECO:0000256" key="4">
    <source>
        <dbReference type="ARBA" id="ARBA00022989"/>
    </source>
</evidence>
<protein>
    <submittedName>
        <fullName evidence="8">YjgP/YjgQ family permease</fullName>
    </submittedName>
</protein>
<feature type="transmembrane region" description="Helical" evidence="7">
    <location>
        <begin position="362"/>
        <end position="381"/>
    </location>
</feature>
<dbReference type="PANTHER" id="PTHR33529:SF6">
    <property type="entry name" value="YJGP_YJGQ FAMILY PERMEASE"/>
    <property type="match status" value="1"/>
</dbReference>
<feature type="transmembrane region" description="Helical" evidence="7">
    <location>
        <begin position="393"/>
        <end position="414"/>
    </location>
</feature>
<keyword evidence="3 7" id="KW-0812">Transmembrane</keyword>
<dbReference type="InterPro" id="IPR005495">
    <property type="entry name" value="LptG/LptF_permease"/>
</dbReference>
<organism evidence="8 9">
    <name type="scientific">Candidatus Segetimicrobium genomatis</name>
    <dbReference type="NCBI Taxonomy" id="2569760"/>
    <lineage>
        <taxon>Bacteria</taxon>
        <taxon>Bacillati</taxon>
        <taxon>Candidatus Sysuimicrobiota</taxon>
        <taxon>Candidatus Sysuimicrobiia</taxon>
        <taxon>Candidatus Sysuimicrobiales</taxon>
        <taxon>Candidatus Segetimicrobiaceae</taxon>
        <taxon>Candidatus Segetimicrobium</taxon>
    </lineage>
</organism>
<sequence>MDAQPHLRRRRRVRAVAHPQAGQRSQRRRLERRRRGGAARGELAGLIAPARVAQPPVSTLDRYVLREWTKVCLLAALGFPFLVMVIDLADKFETYFGRGLSKARVAYSYLFFLPETISLVLPVAVLFAVVFTVGALGRHSELTAAKASGISFHRVMRPLLVASVAVVLLDLGLTELAPGASARRAELLGEKAARPTSSRFSPFVYRADSGWVYSIRSLELRANGAEMRDPIMERGGTGEDYPTILVAAQRATYDTARATRGWTLANGAVRYLLGPGREPTFKFNALRTTTLRETPTALLAEPKAPDEMRYAELGRYVDALARSGSDTRKLQVEQALKLSVPFACIIVALFGAPLAISTPRSGMAWGVAVCLATTFVDLLMFQLSKAVGQGGALPPTFAAWMPNLLFGAAGVWLWRKART</sequence>
<evidence type="ECO:0000256" key="2">
    <source>
        <dbReference type="ARBA" id="ARBA00022475"/>
    </source>
</evidence>
<feature type="transmembrane region" description="Helical" evidence="7">
    <location>
        <begin position="71"/>
        <end position="89"/>
    </location>
</feature>
<reference evidence="8 9" key="1">
    <citation type="journal article" date="2019" name="Nat. Microbiol.">
        <title>Mediterranean grassland soil C-N compound turnover is dependent on rainfall and depth, and is mediated by genomically divergent microorganisms.</title>
        <authorList>
            <person name="Diamond S."/>
            <person name="Andeer P.F."/>
            <person name="Li Z."/>
            <person name="Crits-Christoph A."/>
            <person name="Burstein D."/>
            <person name="Anantharaman K."/>
            <person name="Lane K.R."/>
            <person name="Thomas B.C."/>
            <person name="Pan C."/>
            <person name="Northen T.R."/>
            <person name="Banfield J.F."/>
        </authorList>
    </citation>
    <scope>NUCLEOTIDE SEQUENCE [LARGE SCALE GENOMIC DNA]</scope>
    <source>
        <strain evidence="8">NP_8</strain>
    </source>
</reference>
<evidence type="ECO:0000256" key="7">
    <source>
        <dbReference type="SAM" id="Phobius"/>
    </source>
</evidence>
<evidence type="ECO:0000256" key="6">
    <source>
        <dbReference type="SAM" id="MobiDB-lite"/>
    </source>
</evidence>
<evidence type="ECO:0000256" key="3">
    <source>
        <dbReference type="ARBA" id="ARBA00022692"/>
    </source>
</evidence>
<dbReference type="GO" id="GO:0043190">
    <property type="term" value="C:ATP-binding cassette (ABC) transporter complex"/>
    <property type="evidence" value="ECO:0007669"/>
    <property type="project" value="TreeGrafter"/>
</dbReference>
<evidence type="ECO:0000256" key="5">
    <source>
        <dbReference type="ARBA" id="ARBA00023136"/>
    </source>
</evidence>
<accession>A0A537IJK0</accession>
<proteinExistence type="predicted"/>
<dbReference type="GO" id="GO:0015920">
    <property type="term" value="P:lipopolysaccharide transport"/>
    <property type="evidence" value="ECO:0007669"/>
    <property type="project" value="TreeGrafter"/>
</dbReference>
<dbReference type="Proteomes" id="UP000318834">
    <property type="component" value="Unassembled WGS sequence"/>
</dbReference>
<keyword evidence="2" id="KW-1003">Cell membrane</keyword>
<dbReference type="Pfam" id="PF03739">
    <property type="entry name" value="LptF_LptG"/>
    <property type="match status" value="1"/>
</dbReference>
<evidence type="ECO:0000313" key="9">
    <source>
        <dbReference type="Proteomes" id="UP000318834"/>
    </source>
</evidence>
<dbReference type="AlphaFoldDB" id="A0A537IJK0"/>
<comment type="caution">
    <text evidence="8">The sequence shown here is derived from an EMBL/GenBank/DDBJ whole genome shotgun (WGS) entry which is preliminary data.</text>
</comment>
<evidence type="ECO:0000256" key="1">
    <source>
        <dbReference type="ARBA" id="ARBA00004651"/>
    </source>
</evidence>
<feature type="transmembrane region" description="Helical" evidence="7">
    <location>
        <begin position="109"/>
        <end position="136"/>
    </location>
</feature>
<dbReference type="EMBL" id="VBAP01000111">
    <property type="protein sequence ID" value="TMI71488.1"/>
    <property type="molecule type" value="Genomic_DNA"/>
</dbReference>
<feature type="transmembrane region" description="Helical" evidence="7">
    <location>
        <begin position="338"/>
        <end position="356"/>
    </location>
</feature>